<name>A0A9X1N9J1_9ACTN</name>
<protein>
    <submittedName>
        <fullName evidence="1">DUF1501 domain-containing protein</fullName>
    </submittedName>
</protein>
<dbReference type="PANTHER" id="PTHR43737">
    <property type="entry name" value="BLL7424 PROTEIN"/>
    <property type="match status" value="1"/>
</dbReference>
<dbReference type="Proteomes" id="UP001138997">
    <property type="component" value="Unassembled WGS sequence"/>
</dbReference>
<evidence type="ECO:0000313" key="1">
    <source>
        <dbReference type="EMBL" id="MCD5309664.1"/>
    </source>
</evidence>
<dbReference type="InterPro" id="IPR006311">
    <property type="entry name" value="TAT_signal"/>
</dbReference>
<dbReference type="Pfam" id="PF07394">
    <property type="entry name" value="DUF1501"/>
    <property type="match status" value="1"/>
</dbReference>
<organism evidence="1 2">
    <name type="scientific">Kineosporia babensis</name>
    <dbReference type="NCBI Taxonomy" id="499548"/>
    <lineage>
        <taxon>Bacteria</taxon>
        <taxon>Bacillati</taxon>
        <taxon>Actinomycetota</taxon>
        <taxon>Actinomycetes</taxon>
        <taxon>Kineosporiales</taxon>
        <taxon>Kineosporiaceae</taxon>
        <taxon>Kineosporia</taxon>
    </lineage>
</organism>
<dbReference type="PANTHER" id="PTHR43737:SF1">
    <property type="entry name" value="DUF1501 DOMAIN-CONTAINING PROTEIN"/>
    <property type="match status" value="1"/>
</dbReference>
<evidence type="ECO:0000313" key="2">
    <source>
        <dbReference type="Proteomes" id="UP001138997"/>
    </source>
</evidence>
<dbReference type="EMBL" id="JAJOMB010000001">
    <property type="protein sequence ID" value="MCD5309664.1"/>
    <property type="molecule type" value="Genomic_DNA"/>
</dbReference>
<dbReference type="InterPro" id="IPR010869">
    <property type="entry name" value="DUF1501"/>
</dbReference>
<dbReference type="AlphaFoldDB" id="A0A9X1N9J1"/>
<proteinExistence type="predicted"/>
<dbReference type="PROSITE" id="PS51318">
    <property type="entry name" value="TAT"/>
    <property type="match status" value="1"/>
</dbReference>
<comment type="caution">
    <text evidence="1">The sequence shown here is derived from an EMBL/GenBank/DDBJ whole genome shotgun (WGS) entry which is preliminary data.</text>
</comment>
<gene>
    <name evidence="1" type="ORF">LR394_02060</name>
</gene>
<sequence>MSTRAHCLCPDGPSASGGLSRRTLLRGLATAGALGGVMTAVDGFNAQFAFAAAPAAYTGDVLVVLSLRGGFDGLNAVVPIGDPGYLEARPTIGIQERSLLPAGGIFGLHPALKPLQKFWSAGTFGAVHAVGQDNPTRSHFQAMQELERAAPGSSLRTGWLDRTLGSRARGTIFQASQVGSNDVPLALAGPTPELALGSVDSFKIAGAWNTAERNRWTKALTAMNAGAPPAVGLPAKATLSATGTTAALAAKKYTPANGAVYPKDSALGKALRDVARMIKADVGLQVACVDEGDWDMHADMGAADNGWMHDHLNDLALSLAAFATDLGNRFQKVTVVTLSEFGRRVGENGSGGVDHGHGNAVLLLGGGVNGGQVHGRWPGLSEADLVDGDLAGTTDYRTILGEILQKRCGAGSLSQIFPGLPGSAPLGLVKAA</sequence>
<reference evidence="1" key="1">
    <citation type="submission" date="2021-11" db="EMBL/GenBank/DDBJ databases">
        <title>Streptomyces corallinus and Kineosporia corallina sp. nov., two new coral-derived marine actinobacteria.</title>
        <authorList>
            <person name="Buangrab K."/>
            <person name="Sutthacheep M."/>
            <person name="Yeemin T."/>
            <person name="Harunari E."/>
            <person name="Igarashi Y."/>
            <person name="Sripreechasak P."/>
            <person name="Kanchanasin P."/>
            <person name="Tanasupawat S."/>
            <person name="Phongsopitanun W."/>
        </authorList>
    </citation>
    <scope>NUCLEOTIDE SEQUENCE</scope>
    <source>
        <strain evidence="1">JCM 31032</strain>
    </source>
</reference>
<dbReference type="RefSeq" id="WP_231438586.1">
    <property type="nucleotide sequence ID" value="NZ_JAJOMB010000001.1"/>
</dbReference>
<accession>A0A9X1N9J1</accession>
<keyword evidence="2" id="KW-1185">Reference proteome</keyword>